<keyword evidence="3" id="KW-1185">Reference proteome</keyword>
<feature type="compositionally biased region" description="Basic and acidic residues" evidence="1">
    <location>
        <begin position="295"/>
        <end position="305"/>
    </location>
</feature>
<dbReference type="AlphaFoldDB" id="A0A915EYF5"/>
<keyword evidence="2" id="KW-0472">Membrane</keyword>
<sequence length="322" mass="36137">MDWSQFADPQILLGMGVFAFGVINAYMLRRQNHRLAADAVVHTGEQGPEIVEQSEVRQSTSATESSNVIGQINQKEEGEGLEATDETPTRSAGTEDLMKRSASQEPGRSPSTTSHNGQGISRARRKSSSLSSSFRRFFRNRSTSKIRDSFSPTSSNSKSTKMNQRNCPRLCKSLSTFFINCCQCCSCCNGWGNTTDSPPYADEFRHHRQPWRCLCCYCGPWKKGDRVSASEPQLSPPPPTVLPSMRVRFENQVFEMEGNDHISRRRETGVRFRDEVDAKIMGASRDDPVMIERKLNEGDVQKGKEEDELSDSSDTFTIEPNL</sequence>
<evidence type="ECO:0000313" key="4">
    <source>
        <dbReference type="WBParaSite" id="maker-E.canG7_contigs_4316-snap-gene-0.24-mRNA-1"/>
    </source>
</evidence>
<feature type="compositionally biased region" description="Polar residues" evidence="1">
    <location>
        <begin position="312"/>
        <end position="322"/>
    </location>
</feature>
<evidence type="ECO:0000256" key="1">
    <source>
        <dbReference type="SAM" id="MobiDB-lite"/>
    </source>
</evidence>
<dbReference type="WBParaSite" id="maker-E.canG7_contigs_4316-snap-gene-0.24-mRNA-1">
    <property type="protein sequence ID" value="maker-E.canG7_contigs_4316-snap-gene-0.24-mRNA-1"/>
    <property type="gene ID" value="EcG7_04696"/>
</dbReference>
<organism evidence="3 4">
    <name type="scientific">Echinococcus canadensis</name>
    <dbReference type="NCBI Taxonomy" id="519352"/>
    <lineage>
        <taxon>Eukaryota</taxon>
        <taxon>Metazoa</taxon>
        <taxon>Spiralia</taxon>
        <taxon>Lophotrochozoa</taxon>
        <taxon>Platyhelminthes</taxon>
        <taxon>Cestoda</taxon>
        <taxon>Eucestoda</taxon>
        <taxon>Cyclophyllidea</taxon>
        <taxon>Taeniidae</taxon>
        <taxon>Echinococcus</taxon>
        <taxon>Echinococcus canadensis group</taxon>
    </lineage>
</organism>
<accession>A0A915EYF5</accession>
<proteinExistence type="predicted"/>
<protein>
    <submittedName>
        <fullName evidence="4">Uncharacterized protein</fullName>
    </submittedName>
</protein>
<feature type="region of interest" description="Disordered" evidence="1">
    <location>
        <begin position="295"/>
        <end position="322"/>
    </location>
</feature>
<feature type="compositionally biased region" description="Low complexity" evidence="1">
    <location>
        <begin position="145"/>
        <end position="161"/>
    </location>
</feature>
<feature type="region of interest" description="Disordered" evidence="1">
    <location>
        <begin position="145"/>
        <end position="164"/>
    </location>
</feature>
<feature type="transmembrane region" description="Helical" evidence="2">
    <location>
        <begin position="12"/>
        <end position="28"/>
    </location>
</feature>
<evidence type="ECO:0000256" key="2">
    <source>
        <dbReference type="SAM" id="Phobius"/>
    </source>
</evidence>
<reference evidence="4" key="1">
    <citation type="submission" date="2022-11" db="UniProtKB">
        <authorList>
            <consortium name="WormBaseParasite"/>
        </authorList>
    </citation>
    <scope>IDENTIFICATION</scope>
</reference>
<feature type="region of interest" description="Disordered" evidence="1">
    <location>
        <begin position="51"/>
        <end position="133"/>
    </location>
</feature>
<feature type="compositionally biased region" description="Polar residues" evidence="1">
    <location>
        <begin position="101"/>
        <end position="119"/>
    </location>
</feature>
<keyword evidence="2" id="KW-1133">Transmembrane helix</keyword>
<name>A0A915EYF5_9CEST</name>
<dbReference type="Proteomes" id="UP000887562">
    <property type="component" value="Unplaced"/>
</dbReference>
<feature type="compositionally biased region" description="Polar residues" evidence="1">
    <location>
        <begin position="56"/>
        <end position="73"/>
    </location>
</feature>
<evidence type="ECO:0000313" key="3">
    <source>
        <dbReference type="Proteomes" id="UP000887562"/>
    </source>
</evidence>
<keyword evidence="2" id="KW-0812">Transmembrane</keyword>